<keyword evidence="3" id="KW-1185">Reference proteome</keyword>
<dbReference type="Pfam" id="PF06527">
    <property type="entry name" value="TniQ"/>
    <property type="match status" value="1"/>
</dbReference>
<organism evidence="2 3">
    <name type="scientific">Bacillus salipaludis</name>
    <dbReference type="NCBI Taxonomy" id="2547811"/>
    <lineage>
        <taxon>Bacteria</taxon>
        <taxon>Bacillati</taxon>
        <taxon>Bacillota</taxon>
        <taxon>Bacilli</taxon>
        <taxon>Bacillales</taxon>
        <taxon>Bacillaceae</taxon>
        <taxon>Bacillus</taxon>
    </lineage>
</organism>
<protein>
    <submittedName>
        <fullName evidence="2">TniQ family protein</fullName>
    </submittedName>
</protein>
<name>A0ABW8R9J1_9BACI</name>
<dbReference type="RefSeq" id="WP_406578815.1">
    <property type="nucleotide sequence ID" value="NZ_JBJHQH010000001.1"/>
</dbReference>
<evidence type="ECO:0000313" key="2">
    <source>
        <dbReference type="EMBL" id="MFK9090106.1"/>
    </source>
</evidence>
<dbReference type="InterPro" id="IPR009492">
    <property type="entry name" value="TniQ"/>
</dbReference>
<accession>A0ABW8R9J1</accession>
<evidence type="ECO:0000313" key="3">
    <source>
        <dbReference type="Proteomes" id="UP001623041"/>
    </source>
</evidence>
<evidence type="ECO:0000259" key="1">
    <source>
        <dbReference type="Pfam" id="PF06527"/>
    </source>
</evidence>
<gene>
    <name evidence="2" type="ORF">ACJEBI_01235</name>
</gene>
<proteinExistence type="predicted"/>
<comment type="caution">
    <text evidence="2">The sequence shown here is derived from an EMBL/GenBank/DDBJ whole genome shotgun (WGS) entry which is preliminary data.</text>
</comment>
<dbReference type="EMBL" id="JBJHQH010000001">
    <property type="protein sequence ID" value="MFK9090106.1"/>
    <property type="molecule type" value="Genomic_DNA"/>
</dbReference>
<sequence length="460" mass="53599">MGKYKVKVYDSLLLKEIQLNPTKLYKLRPIRLNTKEVESLSSYLTRLAEIHCITVGTLLDFILQNSFVPADPRRKYIISSKINGINNNIDLFINAIENLTGQTNLADLTLLRYKNIFSNVNLLKNTKTWCSACLDEMRNNNHSIYEKLVWNVNHFNVCPIHLVELESICPDCKSEQKIVNYKGGNGYCQQCGSWLGNFVEKCTTISENDERVYHSQQISYLFTNLNMSVTSKEKLIMYLEEVDEKLLKISRNKEKCNEIFGIARNTFNRFLAGSSVQLIFLVKLCLLVGIELQDVIFNSIEIKNKLPELFRNNNLKNKKVEKRKVGKTYIFNKLKTRLNIEKIKMELVSIINSINQEPISIRKICVKLNVSQPTLMRYFPDLLEEIKRRNKKVSKEQKSDILNTRKELVISTITTLYSKGIYPSSRRVEDELPFHLIYENELLQVWRETLKELGISYKQN</sequence>
<feature type="domain" description="TniQ" evidence="1">
    <location>
        <begin position="29"/>
        <end position="165"/>
    </location>
</feature>
<reference evidence="2 3" key="1">
    <citation type="submission" date="2024-11" db="EMBL/GenBank/DDBJ databases">
        <authorList>
            <person name="Lucas J.A."/>
        </authorList>
    </citation>
    <scope>NUCLEOTIDE SEQUENCE [LARGE SCALE GENOMIC DNA]</scope>
    <source>
        <strain evidence="2 3">Z 5.4</strain>
    </source>
</reference>
<dbReference type="Proteomes" id="UP001623041">
    <property type="component" value="Unassembled WGS sequence"/>
</dbReference>